<evidence type="ECO:0000313" key="3">
    <source>
        <dbReference type="EMBL" id="MET6990798.1"/>
    </source>
</evidence>
<dbReference type="InterPro" id="IPR011032">
    <property type="entry name" value="GroES-like_sf"/>
</dbReference>
<keyword evidence="1 3" id="KW-0560">Oxidoreductase</keyword>
<dbReference type="EMBL" id="JBEXAE010000003">
    <property type="protein sequence ID" value="MET6990798.1"/>
    <property type="molecule type" value="Genomic_DNA"/>
</dbReference>
<reference evidence="3 4" key="1">
    <citation type="submission" date="2024-07" db="EMBL/GenBank/DDBJ databases">
        <title>The genome sequence of type strain Sediminicola arcticus GDMCC 1.2805.</title>
        <authorList>
            <person name="Liu Y."/>
        </authorList>
    </citation>
    <scope>NUCLEOTIDE SEQUENCE [LARGE SCALE GENOMIC DNA]</scope>
    <source>
        <strain evidence="3 4">GDMCC 1.2805</strain>
    </source>
</reference>
<dbReference type="PROSITE" id="PS01162">
    <property type="entry name" value="QOR_ZETA_CRYSTAL"/>
    <property type="match status" value="1"/>
</dbReference>
<gene>
    <name evidence="3" type="ORF">ABXZ36_09080</name>
</gene>
<comment type="caution">
    <text evidence="3">The sequence shown here is derived from an EMBL/GenBank/DDBJ whole genome shotgun (WGS) entry which is preliminary data.</text>
</comment>
<dbReference type="InterPro" id="IPR050700">
    <property type="entry name" value="YIM1/Zinc_Alcohol_DH_Fams"/>
</dbReference>
<dbReference type="InterPro" id="IPR013154">
    <property type="entry name" value="ADH-like_N"/>
</dbReference>
<keyword evidence="4" id="KW-1185">Reference proteome</keyword>
<dbReference type="Gene3D" id="3.90.180.10">
    <property type="entry name" value="Medium-chain alcohol dehydrogenases, catalytic domain"/>
    <property type="match status" value="1"/>
</dbReference>
<dbReference type="SUPFAM" id="SSF50129">
    <property type="entry name" value="GroES-like"/>
    <property type="match status" value="1"/>
</dbReference>
<dbReference type="GO" id="GO:0016491">
    <property type="term" value="F:oxidoreductase activity"/>
    <property type="evidence" value="ECO:0007669"/>
    <property type="project" value="UniProtKB-KW"/>
</dbReference>
<dbReference type="InterPro" id="IPR036291">
    <property type="entry name" value="NAD(P)-bd_dom_sf"/>
</dbReference>
<dbReference type="PANTHER" id="PTHR11695:SF294">
    <property type="entry name" value="RETICULON-4-INTERACTING PROTEIN 1, MITOCHONDRIAL"/>
    <property type="match status" value="1"/>
</dbReference>
<dbReference type="SUPFAM" id="SSF51735">
    <property type="entry name" value="NAD(P)-binding Rossmann-fold domains"/>
    <property type="match status" value="1"/>
</dbReference>
<feature type="domain" description="Enoyl reductase (ER)" evidence="2">
    <location>
        <begin position="10"/>
        <end position="330"/>
    </location>
</feature>
<protein>
    <submittedName>
        <fullName evidence="3">NADP-dependent oxidoreductase</fullName>
        <ecNumber evidence="3">1.-.-.-</ecNumber>
    </submittedName>
</protein>
<name>A0ABV2SUE7_9FLAO</name>
<evidence type="ECO:0000256" key="1">
    <source>
        <dbReference type="ARBA" id="ARBA00023002"/>
    </source>
</evidence>
<dbReference type="InterPro" id="IPR002364">
    <property type="entry name" value="Quin_OxRdtase/zeta-crystal_CS"/>
</dbReference>
<dbReference type="PANTHER" id="PTHR11695">
    <property type="entry name" value="ALCOHOL DEHYDROGENASE RELATED"/>
    <property type="match status" value="1"/>
</dbReference>
<dbReference type="Gene3D" id="3.40.50.720">
    <property type="entry name" value="NAD(P)-binding Rossmann-like Domain"/>
    <property type="match status" value="1"/>
</dbReference>
<dbReference type="Pfam" id="PF13602">
    <property type="entry name" value="ADH_zinc_N_2"/>
    <property type="match status" value="1"/>
</dbReference>
<dbReference type="EC" id="1.-.-.-" evidence="3"/>
<evidence type="ECO:0000313" key="4">
    <source>
        <dbReference type="Proteomes" id="UP001549799"/>
    </source>
</evidence>
<dbReference type="InterPro" id="IPR020843">
    <property type="entry name" value="ER"/>
</dbReference>
<dbReference type="Pfam" id="PF08240">
    <property type="entry name" value="ADH_N"/>
    <property type="match status" value="1"/>
</dbReference>
<dbReference type="SMART" id="SM00829">
    <property type="entry name" value="PKS_ER"/>
    <property type="match status" value="1"/>
</dbReference>
<dbReference type="CDD" id="cd05289">
    <property type="entry name" value="MDR_like_2"/>
    <property type="match status" value="1"/>
</dbReference>
<proteinExistence type="predicted"/>
<sequence length="333" mass="36837">MKALQIKGYGNIERNLNFNEIEKPTISDDQVLIEVYAAGINPIDYKIIEGAMKQLSKLTFPAPIGFDVSGVVIEKGIKVNHLEVGDEVYSRVPSDSPGTFAEFIAVVANVVSLKPANLDFNEASSLPLVGLTTIQSFDKANLKFGDKILIHAGSGGIGTFAIQYAKSKGAYVYTTTSTKNVSWVKELGADRVIDYKTENYLDIVKDIDIVYDTLGGNYTLEAFDVIKKGGKVVSLNGEVDKETAKELKLNGIIRFILSLKRRKITKRIKDKSAYYKLILMQPNGKQLADITKLAEAKLIRPVIDKKFLFSESIEALQYQKSGRVKGKITIKMK</sequence>
<organism evidence="3 4">
    <name type="scientific">Sediminicola arcticus</name>
    <dbReference type="NCBI Taxonomy" id="1574308"/>
    <lineage>
        <taxon>Bacteria</taxon>
        <taxon>Pseudomonadati</taxon>
        <taxon>Bacteroidota</taxon>
        <taxon>Flavobacteriia</taxon>
        <taxon>Flavobacteriales</taxon>
        <taxon>Flavobacteriaceae</taxon>
        <taxon>Sediminicola</taxon>
    </lineage>
</organism>
<dbReference type="Proteomes" id="UP001549799">
    <property type="component" value="Unassembled WGS sequence"/>
</dbReference>
<evidence type="ECO:0000259" key="2">
    <source>
        <dbReference type="SMART" id="SM00829"/>
    </source>
</evidence>
<dbReference type="RefSeq" id="WP_354615190.1">
    <property type="nucleotide sequence ID" value="NZ_JBEXAE010000003.1"/>
</dbReference>
<accession>A0ABV2SUE7</accession>